<comment type="similarity">
    <text evidence="3">Belongs to the acetyltransferase family. RimJ subfamily.</text>
</comment>
<name>W9GF60_9MICO</name>
<evidence type="ECO:0000256" key="1">
    <source>
        <dbReference type="ARBA" id="ARBA00022679"/>
    </source>
</evidence>
<evidence type="ECO:0000313" key="6">
    <source>
        <dbReference type="Proteomes" id="UP000019494"/>
    </source>
</evidence>
<proteinExistence type="inferred from homology"/>
<evidence type="ECO:0000313" key="5">
    <source>
        <dbReference type="EMBL" id="EWT04695.1"/>
    </source>
</evidence>
<accession>W9GF60</accession>
<keyword evidence="2" id="KW-0012">Acyltransferase</keyword>
<evidence type="ECO:0000256" key="3">
    <source>
        <dbReference type="ARBA" id="ARBA00038502"/>
    </source>
</evidence>
<dbReference type="GO" id="GO:0005737">
    <property type="term" value="C:cytoplasm"/>
    <property type="evidence" value="ECO:0007669"/>
    <property type="project" value="TreeGrafter"/>
</dbReference>
<dbReference type="Gene3D" id="3.40.630.30">
    <property type="match status" value="1"/>
</dbReference>
<dbReference type="EMBL" id="AWQS01000201">
    <property type="protein sequence ID" value="EWT04695.1"/>
    <property type="molecule type" value="Genomic_DNA"/>
</dbReference>
<keyword evidence="1 5" id="KW-0808">Transferase</keyword>
<dbReference type="GO" id="GO:0008999">
    <property type="term" value="F:protein-N-terminal-alanine acetyltransferase activity"/>
    <property type="evidence" value="ECO:0007669"/>
    <property type="project" value="TreeGrafter"/>
</dbReference>
<evidence type="ECO:0000259" key="4">
    <source>
        <dbReference type="Pfam" id="PF13302"/>
    </source>
</evidence>
<dbReference type="Proteomes" id="UP000019494">
    <property type="component" value="Unassembled WGS sequence"/>
</dbReference>
<dbReference type="Pfam" id="PF13302">
    <property type="entry name" value="Acetyltransf_3"/>
    <property type="match status" value="1"/>
</dbReference>
<sequence>MSRMGERVEVRPPTRADTAAYAEAVTRSARRLSDFAIPDPNNLGDVLAAQSPGYRTFMIRARDPEGDHGLVGRVNVSNVVHGAFRSATIGYDAYDPYAGRGLFAEGLELVIDIAFSDEPSGMGLHRIEANIQPTNSRSAGLVRNLGFVHEGFSRDYLYLPGRHDQRRAWRDHDRYAMLSSDWPAVPYRPHRPHRMALIINGVPGVDGKPLANLVAAELSLPVFSVRNVPDAAVLWELLRQSPVGGVVECHVSPVELRIGIARAGFEAGQVPVIEPVADPTKREVVDIALRVRAAFP</sequence>
<comment type="caution">
    <text evidence="5">The sequence shown here is derived from an EMBL/GenBank/DDBJ whole genome shotgun (WGS) entry which is preliminary data.</text>
</comment>
<evidence type="ECO:0000256" key="2">
    <source>
        <dbReference type="ARBA" id="ARBA00023315"/>
    </source>
</evidence>
<keyword evidence="6" id="KW-1185">Reference proteome</keyword>
<dbReference type="AlphaFoldDB" id="W9GF60"/>
<organism evidence="5 6">
    <name type="scientific">Intrasporangium chromatireducens Q5-1</name>
    <dbReference type="NCBI Taxonomy" id="584657"/>
    <lineage>
        <taxon>Bacteria</taxon>
        <taxon>Bacillati</taxon>
        <taxon>Actinomycetota</taxon>
        <taxon>Actinomycetes</taxon>
        <taxon>Micrococcales</taxon>
        <taxon>Intrasporangiaceae</taxon>
        <taxon>Intrasporangium</taxon>
    </lineage>
</organism>
<reference evidence="6" key="1">
    <citation type="submission" date="2013-08" db="EMBL/GenBank/DDBJ databases">
        <title>Intrasporangium oryzae NRRL B-24470.</title>
        <authorList>
            <person name="Liu H."/>
            <person name="Wang G."/>
        </authorList>
    </citation>
    <scope>NUCLEOTIDE SEQUENCE [LARGE SCALE GENOMIC DNA]</scope>
    <source>
        <strain evidence="6">Q5-1</strain>
    </source>
</reference>
<protein>
    <submittedName>
        <fullName evidence="5">Acetyltransferase</fullName>
    </submittedName>
</protein>
<dbReference type="PATRIC" id="fig|584657.3.peg.3427"/>
<dbReference type="InterPro" id="IPR051531">
    <property type="entry name" value="N-acetyltransferase"/>
</dbReference>
<dbReference type="PANTHER" id="PTHR43792">
    <property type="entry name" value="GNAT FAMILY, PUTATIVE (AFU_ORTHOLOGUE AFUA_3G00765)-RELATED-RELATED"/>
    <property type="match status" value="1"/>
</dbReference>
<dbReference type="PANTHER" id="PTHR43792:SF8">
    <property type="entry name" value="[RIBOSOMAL PROTEIN US5]-ALANINE N-ACETYLTRANSFERASE"/>
    <property type="match status" value="1"/>
</dbReference>
<dbReference type="InterPro" id="IPR016181">
    <property type="entry name" value="Acyl_CoA_acyltransferase"/>
</dbReference>
<dbReference type="SUPFAM" id="SSF55729">
    <property type="entry name" value="Acyl-CoA N-acyltransferases (Nat)"/>
    <property type="match status" value="1"/>
</dbReference>
<dbReference type="InterPro" id="IPR000182">
    <property type="entry name" value="GNAT_dom"/>
</dbReference>
<feature type="domain" description="N-acetyltransferase" evidence="4">
    <location>
        <begin position="7"/>
        <end position="148"/>
    </location>
</feature>
<gene>
    <name evidence="5" type="ORF">N864_10600</name>
</gene>